<accession>A0A345ZXD0</accession>
<dbReference type="RefSeq" id="WP_115691956.1">
    <property type="nucleotide sequence ID" value="NZ_CP031417.1"/>
</dbReference>
<organism evidence="1 2">
    <name type="scientific">Pseudolabrys taiwanensis</name>
    <dbReference type="NCBI Taxonomy" id="331696"/>
    <lineage>
        <taxon>Bacteria</taxon>
        <taxon>Pseudomonadati</taxon>
        <taxon>Pseudomonadota</taxon>
        <taxon>Alphaproteobacteria</taxon>
        <taxon>Hyphomicrobiales</taxon>
        <taxon>Xanthobacteraceae</taxon>
        <taxon>Pseudolabrys</taxon>
    </lineage>
</organism>
<dbReference type="AlphaFoldDB" id="A0A345ZXD0"/>
<evidence type="ECO:0000313" key="1">
    <source>
        <dbReference type="EMBL" id="AXK81577.1"/>
    </source>
</evidence>
<protein>
    <submittedName>
        <fullName evidence="1">Uncharacterized protein</fullName>
    </submittedName>
</protein>
<proteinExistence type="predicted"/>
<dbReference type="OrthoDB" id="9933100at2"/>
<gene>
    <name evidence="1" type="ORF">DW352_14250</name>
</gene>
<dbReference type="EMBL" id="CP031417">
    <property type="protein sequence ID" value="AXK81577.1"/>
    <property type="molecule type" value="Genomic_DNA"/>
</dbReference>
<evidence type="ECO:0000313" key="2">
    <source>
        <dbReference type="Proteomes" id="UP000254889"/>
    </source>
</evidence>
<name>A0A345ZXD0_9HYPH</name>
<sequence>MKPLTVPRRGLAADDYEARIERAILRAEDLYDLDGETFFRCRDGCVETGEAGLMQDTWIE</sequence>
<reference evidence="1 2" key="1">
    <citation type="submission" date="2018-07" db="EMBL/GenBank/DDBJ databases">
        <authorList>
            <person name="Quirk P.G."/>
            <person name="Krulwich T.A."/>
        </authorList>
    </citation>
    <scope>NUCLEOTIDE SEQUENCE [LARGE SCALE GENOMIC DNA]</scope>
    <source>
        <strain evidence="1 2">CC-BB4</strain>
    </source>
</reference>
<keyword evidence="2" id="KW-1185">Reference proteome</keyword>
<dbReference type="Proteomes" id="UP000254889">
    <property type="component" value="Chromosome"/>
</dbReference>
<dbReference type="KEGG" id="ptaw:DW352_14250"/>